<comment type="caution">
    <text evidence="1">The sequence shown here is derived from an EMBL/GenBank/DDBJ whole genome shotgun (WGS) entry which is preliminary data.</text>
</comment>
<reference evidence="1 2" key="1">
    <citation type="submission" date="2018-12" db="EMBL/GenBank/DDBJ databases">
        <title>Draft genome sequence of Embleya hyalina NBRC 13850T.</title>
        <authorList>
            <person name="Komaki H."/>
            <person name="Hosoyama A."/>
            <person name="Kimura A."/>
            <person name="Ichikawa N."/>
            <person name="Tamura T."/>
        </authorList>
    </citation>
    <scope>NUCLEOTIDE SEQUENCE [LARGE SCALE GENOMIC DNA]</scope>
    <source>
        <strain evidence="1 2">NBRC 13850</strain>
    </source>
</reference>
<dbReference type="SUPFAM" id="SSF56563">
    <property type="entry name" value="Major capsid protein gp5"/>
    <property type="match status" value="1"/>
</dbReference>
<evidence type="ECO:0000313" key="1">
    <source>
        <dbReference type="EMBL" id="GCD99856.1"/>
    </source>
</evidence>
<name>A0A401YZ06_9ACTN</name>
<dbReference type="AlphaFoldDB" id="A0A401YZ06"/>
<sequence>MAIESGPIKGVYTQAGDKLNTGVAGTFIPEIWTDQLLEDLEEALVLGSATITNRNYEGEFRREGDVIRIPHFVDTVDDKGRVGAYGSIGDADRAELEYIKMTVNKGSSFHLEIDALHQLQTKAGIDLMSELIRQRGKALARTMDRVIAQTIVAAVAGKDSNGVEAINVAPAELAKLPDLHGAIDTAALPQSVKDTKAVSVYDYVVDMLERLDVRSAPEDSRYLFIAPKLRSAILRDKKFIDASHFGHGVMPTGVIGTILGVPVRVTNSLGVTAGLPQPKLGAKQGHGVLSGIDMIMGSTQAVSLVIPHAEMDSYRPEKKFVDAIKSRVIYDTKVIRPEQIIVAKAVEADIAAINKPTP</sequence>
<accession>A0A401YZ06</accession>
<organism evidence="1 2">
    <name type="scientific">Embleya hyalina</name>
    <dbReference type="NCBI Taxonomy" id="516124"/>
    <lineage>
        <taxon>Bacteria</taxon>
        <taxon>Bacillati</taxon>
        <taxon>Actinomycetota</taxon>
        <taxon>Actinomycetes</taxon>
        <taxon>Kitasatosporales</taxon>
        <taxon>Streptomycetaceae</taxon>
        <taxon>Embleya</taxon>
    </lineage>
</organism>
<gene>
    <name evidence="1" type="ORF">EHYA_07578</name>
</gene>
<keyword evidence="2" id="KW-1185">Reference proteome</keyword>
<dbReference type="Proteomes" id="UP000286931">
    <property type="component" value="Unassembled WGS sequence"/>
</dbReference>
<protein>
    <submittedName>
        <fullName evidence="1">Uncharacterized protein</fullName>
    </submittedName>
</protein>
<dbReference type="RefSeq" id="WP_246127144.1">
    <property type="nucleotide sequence ID" value="NZ_BIFH01000035.1"/>
</dbReference>
<evidence type="ECO:0000313" key="2">
    <source>
        <dbReference type="Proteomes" id="UP000286931"/>
    </source>
</evidence>
<dbReference type="EMBL" id="BIFH01000035">
    <property type="protein sequence ID" value="GCD99856.1"/>
    <property type="molecule type" value="Genomic_DNA"/>
</dbReference>
<proteinExistence type="predicted"/>